<dbReference type="RefSeq" id="WP_059744475.1">
    <property type="nucleotide sequence ID" value="NZ_JBOZPT010000018.1"/>
</dbReference>
<dbReference type="Gene3D" id="3.40.30.10">
    <property type="entry name" value="Glutaredoxin"/>
    <property type="match status" value="1"/>
</dbReference>
<evidence type="ECO:0000313" key="2">
    <source>
        <dbReference type="Proteomes" id="UP000055702"/>
    </source>
</evidence>
<dbReference type="EMBL" id="LRDC01000001">
    <property type="protein sequence ID" value="KVX03710.1"/>
    <property type="molecule type" value="Genomic_DNA"/>
</dbReference>
<accession>A0A119D108</accession>
<name>A0A119D108_SHEFR</name>
<organism evidence="1">
    <name type="scientific">Shewanella frigidimarina</name>
    <dbReference type="NCBI Taxonomy" id="56812"/>
    <lineage>
        <taxon>Bacteria</taxon>
        <taxon>Pseudomonadati</taxon>
        <taxon>Pseudomonadota</taxon>
        <taxon>Gammaproteobacteria</taxon>
        <taxon>Alteromonadales</taxon>
        <taxon>Shewanellaceae</taxon>
        <taxon>Shewanella</taxon>
    </lineage>
</organism>
<proteinExistence type="predicted"/>
<comment type="caution">
    <text evidence="1">The sequence shown here is derived from an EMBL/GenBank/DDBJ whole genome shotgun (WGS) entry which is preliminary data.</text>
</comment>
<gene>
    <name evidence="1" type="ORF">AWJ07_03990</name>
</gene>
<reference evidence="1 2" key="1">
    <citation type="submission" date="2016-01" db="EMBL/GenBank/DDBJ databases">
        <title>Draft genome of the antarctic isolate Shewanella frigidimarina Ag06-30.</title>
        <authorList>
            <person name="Parmeciano Di Noto G."/>
            <person name="Vazquez S."/>
            <person name="Mac Cormack W."/>
            <person name="Iriarte A."/>
            <person name="Quiroga C."/>
        </authorList>
    </citation>
    <scope>NUCLEOTIDE SEQUENCE [LARGE SCALE GENOMIC DNA]</scope>
    <source>
        <strain evidence="1 2">Ag06-30</strain>
    </source>
</reference>
<dbReference type="SUPFAM" id="SSF52833">
    <property type="entry name" value="Thioredoxin-like"/>
    <property type="match status" value="1"/>
</dbReference>
<sequence length="78" mass="8887">MLKNSSVAYVLFHTEGCHLCEIAQKLVDQTAIHYQHIDICDNASLAERYGMSIPVFVQGERELFWPFDAAQLQEFLGV</sequence>
<dbReference type="Pfam" id="PF05768">
    <property type="entry name" value="Glrx-like"/>
    <property type="match status" value="1"/>
</dbReference>
<dbReference type="InterPro" id="IPR036249">
    <property type="entry name" value="Thioredoxin-like_sf"/>
</dbReference>
<protein>
    <submittedName>
        <fullName evidence="1">Glutaredoxin</fullName>
    </submittedName>
</protein>
<dbReference type="AlphaFoldDB" id="A0A119D108"/>
<dbReference type="Proteomes" id="UP000055702">
    <property type="component" value="Unassembled WGS sequence"/>
</dbReference>
<dbReference type="InterPro" id="IPR008554">
    <property type="entry name" value="Glutaredoxin-like"/>
</dbReference>
<evidence type="ECO:0000313" key="1">
    <source>
        <dbReference type="EMBL" id="KVX03710.1"/>
    </source>
</evidence>